<proteinExistence type="predicted"/>
<dbReference type="GO" id="GO:0016788">
    <property type="term" value="F:hydrolase activity, acting on ester bonds"/>
    <property type="evidence" value="ECO:0007669"/>
    <property type="project" value="UniProtKB-ARBA"/>
</dbReference>
<organism evidence="3 4">
    <name type="scientific">Mesorhizobium qingshengii</name>
    <dbReference type="NCBI Taxonomy" id="1165689"/>
    <lineage>
        <taxon>Bacteria</taxon>
        <taxon>Pseudomonadati</taxon>
        <taxon>Pseudomonadota</taxon>
        <taxon>Alphaproteobacteria</taxon>
        <taxon>Hyphomicrobiales</taxon>
        <taxon>Phyllobacteriaceae</taxon>
        <taxon>Mesorhizobium</taxon>
    </lineage>
</organism>
<evidence type="ECO:0000256" key="1">
    <source>
        <dbReference type="SAM" id="SignalP"/>
    </source>
</evidence>
<keyword evidence="1" id="KW-0732">Signal</keyword>
<dbReference type="Gene3D" id="3.40.50.1110">
    <property type="entry name" value="SGNH hydrolase"/>
    <property type="match status" value="1"/>
</dbReference>
<protein>
    <submittedName>
        <fullName evidence="3">Acyl-CoA thioesterase-1</fullName>
    </submittedName>
</protein>
<evidence type="ECO:0000313" key="3">
    <source>
        <dbReference type="EMBL" id="SDA89123.1"/>
    </source>
</evidence>
<dbReference type="Proteomes" id="UP000198588">
    <property type="component" value="Unassembled WGS sequence"/>
</dbReference>
<accession>A0A1G5Z3X7</accession>
<feature type="chain" id="PRO_5011700749" evidence="1">
    <location>
        <begin position="23"/>
        <end position="229"/>
    </location>
</feature>
<reference evidence="3 4" key="1">
    <citation type="submission" date="2016-10" db="EMBL/GenBank/DDBJ databases">
        <authorList>
            <person name="de Groot N.N."/>
        </authorList>
    </citation>
    <scope>NUCLEOTIDE SEQUENCE [LARGE SCALE GENOMIC DNA]</scope>
    <source>
        <strain evidence="3 4">CGMCC 1.12097</strain>
    </source>
</reference>
<feature type="domain" description="SGNH hydrolase-type esterase" evidence="2">
    <location>
        <begin position="37"/>
        <end position="209"/>
    </location>
</feature>
<dbReference type="STRING" id="1165689.SAMN02927914_04134"/>
<dbReference type="OrthoDB" id="9786188at2"/>
<dbReference type="AlphaFoldDB" id="A0A1G5Z3X7"/>
<dbReference type="Pfam" id="PF13472">
    <property type="entry name" value="Lipase_GDSL_2"/>
    <property type="match status" value="1"/>
</dbReference>
<feature type="signal peptide" evidence="1">
    <location>
        <begin position="1"/>
        <end position="22"/>
    </location>
</feature>
<sequence length="229" mass="24197">MTKVRAVSLAVLAALSAMLGLAGNLDAEDAPPTIVTLGDSYINSYGVAATETFAARLKSELNAAGHPVTIVEVGYMATSKRGLAWLAESKDGLDLQASPANHVVIVELGQNDCARIDLDHTRANLDQILGLLAQKRVPVLVVGTAAYGYCSSNLSAGHGADYAESFSKMFSELATKHGDLLYADFKEGVTGHPELLQADNDHPNAAGDAIIVRKMLPMVEALLARVQLR</sequence>
<dbReference type="InterPro" id="IPR013830">
    <property type="entry name" value="SGNH_hydro"/>
</dbReference>
<evidence type="ECO:0000313" key="4">
    <source>
        <dbReference type="Proteomes" id="UP000198588"/>
    </source>
</evidence>
<dbReference type="InterPro" id="IPR036514">
    <property type="entry name" value="SGNH_hydro_sf"/>
</dbReference>
<evidence type="ECO:0000259" key="2">
    <source>
        <dbReference type="Pfam" id="PF13472"/>
    </source>
</evidence>
<gene>
    <name evidence="3" type="ORF">SAMN02927914_04134</name>
</gene>
<name>A0A1G5Z3X7_9HYPH</name>
<dbReference type="EMBL" id="FMXM01000013">
    <property type="protein sequence ID" value="SDA89123.1"/>
    <property type="molecule type" value="Genomic_DNA"/>
</dbReference>
<dbReference type="SUPFAM" id="SSF52266">
    <property type="entry name" value="SGNH hydrolase"/>
    <property type="match status" value="1"/>
</dbReference>
<dbReference type="RefSeq" id="WP_091581370.1">
    <property type="nucleotide sequence ID" value="NZ_FMXM01000013.1"/>
</dbReference>